<gene>
    <name evidence="1" type="ORF">M419DRAFT_38623</name>
</gene>
<name>A0A024RZ46_HYPJR</name>
<dbReference type="AlphaFoldDB" id="A0A024RZ46"/>
<dbReference type="Proteomes" id="UP000024376">
    <property type="component" value="Unassembled WGS sequence"/>
</dbReference>
<sequence length="187" mass="20871">MVGDIAGSKFSNECKFHHIEHAAGMTVRQPMCQTFSVCRRLLITVYQGRCRYMHINQKSMRWSLTMQQARKLWNYLLKRLETSQNKAARLPVEASEGMASGRCHLTSHATLRLIELTLHPMGSELAFMQPACHGLNPCKPAIFRQAAEVGAYSFVLVHRIGGCYCICGMGKKNVAQVDSQGSDARGP</sequence>
<dbReference type="EMBL" id="KI911163">
    <property type="protein sequence ID" value="ETR98363.1"/>
    <property type="molecule type" value="Genomic_DNA"/>
</dbReference>
<proteinExistence type="predicted"/>
<evidence type="ECO:0000313" key="1">
    <source>
        <dbReference type="EMBL" id="ETR98363.1"/>
    </source>
</evidence>
<dbReference type="HOGENOM" id="CLU_1448705_0_0_1"/>
<dbReference type="KEGG" id="trr:M419DRAFT_38623"/>
<protein>
    <submittedName>
        <fullName evidence="1">Uncharacterized protein</fullName>
    </submittedName>
</protein>
<evidence type="ECO:0000313" key="2">
    <source>
        <dbReference type="Proteomes" id="UP000024376"/>
    </source>
</evidence>
<reference evidence="2" key="1">
    <citation type="journal article" date="2013" name="Ind. Biotechnol.">
        <title>Comparative genomics analysis of Trichoderma reesei strains.</title>
        <authorList>
            <person name="Koike H."/>
            <person name="Aerts A."/>
            <person name="LaButti K."/>
            <person name="Grigoriev I.V."/>
            <person name="Baker S.E."/>
        </authorList>
    </citation>
    <scope>NUCLEOTIDE SEQUENCE [LARGE SCALE GENOMIC DNA]</scope>
    <source>
        <strain evidence="2">ATCC 56765 / BCRC 32924 / NRRL 11460 / Rut C-30</strain>
    </source>
</reference>
<accession>A0A024RZ46</accession>
<organism evidence="1 2">
    <name type="scientific">Hypocrea jecorina (strain ATCC 56765 / BCRC 32924 / NRRL 11460 / Rut C-30)</name>
    <name type="common">Trichoderma reesei</name>
    <dbReference type="NCBI Taxonomy" id="1344414"/>
    <lineage>
        <taxon>Eukaryota</taxon>
        <taxon>Fungi</taxon>
        <taxon>Dikarya</taxon>
        <taxon>Ascomycota</taxon>
        <taxon>Pezizomycotina</taxon>
        <taxon>Sordariomycetes</taxon>
        <taxon>Hypocreomycetidae</taxon>
        <taxon>Hypocreales</taxon>
        <taxon>Hypocreaceae</taxon>
        <taxon>Trichoderma</taxon>
    </lineage>
</organism>